<protein>
    <submittedName>
        <fullName evidence="3">Alpha beta hydrolase fold family protein</fullName>
    </submittedName>
</protein>
<keyword evidence="4" id="KW-1185">Reference proteome</keyword>
<reference evidence="3 4" key="1">
    <citation type="journal article" date="2015" name="Genome Announc.">
        <title>Expanding the biotechnology potential of lactobacilli through comparative genomics of 213 strains and associated genera.</title>
        <authorList>
            <person name="Sun Z."/>
            <person name="Harris H.M."/>
            <person name="McCann A."/>
            <person name="Guo C."/>
            <person name="Argimon S."/>
            <person name="Zhang W."/>
            <person name="Yang X."/>
            <person name="Jeffery I.B."/>
            <person name="Cooney J.C."/>
            <person name="Kagawa T.F."/>
            <person name="Liu W."/>
            <person name="Song Y."/>
            <person name="Salvetti E."/>
            <person name="Wrobel A."/>
            <person name="Rasinkangas P."/>
            <person name="Parkhill J."/>
            <person name="Rea M.C."/>
            <person name="O'Sullivan O."/>
            <person name="Ritari J."/>
            <person name="Douillard F.P."/>
            <person name="Paul Ross R."/>
            <person name="Yang R."/>
            <person name="Briner A.E."/>
            <person name="Felis G.E."/>
            <person name="de Vos W.M."/>
            <person name="Barrangou R."/>
            <person name="Klaenhammer T.R."/>
            <person name="Caufield P.W."/>
            <person name="Cui Y."/>
            <person name="Zhang H."/>
            <person name="O'Toole P.W."/>
        </authorList>
    </citation>
    <scope>NUCLEOTIDE SEQUENCE [LARGE SCALE GENOMIC DNA]</scope>
    <source>
        <strain evidence="3 4">DSM 21376</strain>
    </source>
</reference>
<dbReference type="GO" id="GO:0016787">
    <property type="term" value="F:hydrolase activity"/>
    <property type="evidence" value="ECO:0007669"/>
    <property type="project" value="UniProtKB-KW"/>
</dbReference>
<comment type="caution">
    <text evidence="3">The sequence shown here is derived from an EMBL/GenBank/DDBJ whole genome shotgun (WGS) entry which is preliminary data.</text>
</comment>
<name>A0A0R2DMU1_9LACO</name>
<gene>
    <name evidence="3" type="ORF">FD15_GL001955</name>
</gene>
<dbReference type="EMBL" id="AYZF01000017">
    <property type="protein sequence ID" value="KRN05401.1"/>
    <property type="molecule type" value="Genomic_DNA"/>
</dbReference>
<sequence>MGSMQLISLERAARELCEQRSNVFVPTTIGVRVVRERLELEQSAPVYQHDVVQKAEQLSLDASLPDIPFKVVYPVGLQADEKVPVVFYIHGGQFLTGNIQTHRKLIDELVNRTRVAVVFPEYALAPEKKAPTQLKQLEGLFKQLPAVAKKYPLDLSRLILAGDDVGGGMAISLALLMHEKQQLPVYKIVLFCPVVNANFDNFSYHQYAGGYDLTREQMKWSWQQYLGMQEDPLNYLYSPLQASLEQLATLPEILIMTAEADVVRDEGEAIARKIRDAGGDVVQIRFQGITHDFIVKNMLDQTNACRLAMNVAVDWIMKRRKR</sequence>
<proteinExistence type="predicted"/>
<dbReference type="InterPro" id="IPR029058">
    <property type="entry name" value="AB_hydrolase_fold"/>
</dbReference>
<feature type="domain" description="Alpha/beta hydrolase fold-3" evidence="2">
    <location>
        <begin position="86"/>
        <end position="294"/>
    </location>
</feature>
<organism evidence="3 4">
    <name type="scientific">Liquorilactobacillus sucicola DSM 21376 = JCM 15457</name>
    <dbReference type="NCBI Taxonomy" id="1423806"/>
    <lineage>
        <taxon>Bacteria</taxon>
        <taxon>Bacillati</taxon>
        <taxon>Bacillota</taxon>
        <taxon>Bacilli</taxon>
        <taxon>Lactobacillales</taxon>
        <taxon>Lactobacillaceae</taxon>
        <taxon>Liquorilactobacillus</taxon>
    </lineage>
</organism>
<dbReference type="Proteomes" id="UP000050961">
    <property type="component" value="Unassembled WGS sequence"/>
</dbReference>
<evidence type="ECO:0000313" key="3">
    <source>
        <dbReference type="EMBL" id="KRN05401.1"/>
    </source>
</evidence>
<dbReference type="STRING" id="1423806.FD15_GL001955"/>
<keyword evidence="1 3" id="KW-0378">Hydrolase</keyword>
<dbReference type="Pfam" id="PF07859">
    <property type="entry name" value="Abhydrolase_3"/>
    <property type="match status" value="1"/>
</dbReference>
<accession>A0A0R2DMU1</accession>
<dbReference type="PANTHER" id="PTHR48081:SF8">
    <property type="entry name" value="ALPHA_BETA HYDROLASE FOLD-3 DOMAIN-CONTAINING PROTEIN-RELATED"/>
    <property type="match status" value="1"/>
</dbReference>
<evidence type="ECO:0000259" key="2">
    <source>
        <dbReference type="Pfam" id="PF07859"/>
    </source>
</evidence>
<dbReference type="AlphaFoldDB" id="A0A0R2DMU1"/>
<evidence type="ECO:0000256" key="1">
    <source>
        <dbReference type="ARBA" id="ARBA00022801"/>
    </source>
</evidence>
<dbReference type="PANTHER" id="PTHR48081">
    <property type="entry name" value="AB HYDROLASE SUPERFAMILY PROTEIN C4A8.06C"/>
    <property type="match status" value="1"/>
</dbReference>
<dbReference type="InterPro" id="IPR013094">
    <property type="entry name" value="AB_hydrolase_3"/>
</dbReference>
<dbReference type="PATRIC" id="fig|1423806.3.peg.1991"/>
<dbReference type="SUPFAM" id="SSF53474">
    <property type="entry name" value="alpha/beta-Hydrolases"/>
    <property type="match status" value="1"/>
</dbReference>
<dbReference type="InterPro" id="IPR050300">
    <property type="entry name" value="GDXG_lipolytic_enzyme"/>
</dbReference>
<dbReference type="eggNOG" id="COG0657">
    <property type="taxonomic scope" value="Bacteria"/>
</dbReference>
<dbReference type="Gene3D" id="3.40.50.1820">
    <property type="entry name" value="alpha/beta hydrolase"/>
    <property type="match status" value="1"/>
</dbReference>
<evidence type="ECO:0000313" key="4">
    <source>
        <dbReference type="Proteomes" id="UP000050961"/>
    </source>
</evidence>